<dbReference type="GO" id="GO:0008652">
    <property type="term" value="P:amino acid biosynthetic process"/>
    <property type="evidence" value="ECO:0007669"/>
    <property type="project" value="UniProtKB-KW"/>
</dbReference>
<dbReference type="CDD" id="cd01556">
    <property type="entry name" value="EPSP_synthase"/>
    <property type="match status" value="1"/>
</dbReference>
<organism evidence="9 10">
    <name type="scientific">Acetivibrio thermocellus AD2</name>
    <dbReference type="NCBI Taxonomy" id="1138384"/>
    <lineage>
        <taxon>Bacteria</taxon>
        <taxon>Bacillati</taxon>
        <taxon>Bacillota</taxon>
        <taxon>Clostridia</taxon>
        <taxon>Eubacteriales</taxon>
        <taxon>Oscillospiraceae</taxon>
        <taxon>Acetivibrio</taxon>
    </lineage>
</organism>
<dbReference type="SMR" id="A0AB36TDK9"/>
<feature type="binding site" evidence="7">
    <location>
        <position position="305"/>
    </location>
    <ligand>
        <name>3-phosphoshikimate</name>
        <dbReference type="ChEBI" id="CHEBI:145989"/>
    </ligand>
</feature>
<dbReference type="GO" id="GO:0009073">
    <property type="term" value="P:aromatic amino acid family biosynthetic process"/>
    <property type="evidence" value="ECO:0007669"/>
    <property type="project" value="UniProtKB-KW"/>
</dbReference>
<keyword evidence="4 7" id="KW-0808">Transferase</keyword>
<comment type="caution">
    <text evidence="9">The sequence shown here is derived from an EMBL/GenBank/DDBJ whole genome shotgun (WGS) entry which is preliminary data.</text>
</comment>
<evidence type="ECO:0000259" key="8">
    <source>
        <dbReference type="Pfam" id="PF00275"/>
    </source>
</evidence>
<comment type="pathway">
    <text evidence="1 7">Metabolic intermediate biosynthesis; chorismate biosynthesis; chorismate from D-erythrose 4-phosphate and phosphoenolpyruvate: step 6/7.</text>
</comment>
<dbReference type="HAMAP" id="MF_00210">
    <property type="entry name" value="EPSP_synth"/>
    <property type="match status" value="1"/>
</dbReference>
<comment type="subcellular location">
    <subcellularLocation>
        <location evidence="7">Cytoplasm</location>
    </subcellularLocation>
</comment>
<dbReference type="EMBL" id="PDBW01000001">
    <property type="protein sequence ID" value="PFH01914.1"/>
    <property type="molecule type" value="Genomic_DNA"/>
</dbReference>
<evidence type="ECO:0000256" key="3">
    <source>
        <dbReference type="ARBA" id="ARBA00022605"/>
    </source>
</evidence>
<dbReference type="InterPro" id="IPR036968">
    <property type="entry name" value="Enolpyruvate_Tfrase_sf"/>
</dbReference>
<feature type="binding site" evidence="7">
    <location>
        <position position="25"/>
    </location>
    <ligand>
        <name>3-phosphoshikimate</name>
        <dbReference type="ChEBI" id="CHEBI:145989"/>
    </ligand>
</feature>
<sequence length="423" mass="45916">MLLKVRKSKASGNVRIPGSKSHTIRALFFASLAEGKSEIQSPLISDDALSAVEVCRALGAKIEKEDDKYVVEGFGGNPEVPEDVINVGNSGTTLRFGIMTAALGDGCSVFTGDRQIRQRPLGPLLCAINNLGAEAFSTRNNGRAPVVVKGKLKGGRTEIDSVTSQYLSSILINSPLIPLDTEVIVTRLNEVPYVDMTLWWLDKLGIKYENHDYKTFYIKGGQRYRPLNVTIPGDFSSATFFAVQAAISGEEFVLDNLDMTDPQGDKMVFSILEDMGAKVKVEGKSVRIKGCELVGREIDMNAIPDALPAMAVAGCFAKGETKLLNVPQARIKETDRIHVMCEQLKKMGADITELEDGLVIRESRLKGCKLEGYGDHRVVMSLAIAGLNAEGETVIDTAEAVNVTFPDFVNFLSRCGADISTCE</sequence>
<evidence type="ECO:0000256" key="7">
    <source>
        <dbReference type="HAMAP-Rule" id="MF_00210"/>
    </source>
</evidence>
<dbReference type="SUPFAM" id="SSF55205">
    <property type="entry name" value="EPT/RTPC-like"/>
    <property type="match status" value="1"/>
</dbReference>
<feature type="binding site" evidence="7">
    <location>
        <position position="164"/>
    </location>
    <ligand>
        <name>3-phosphoshikimate</name>
        <dbReference type="ChEBI" id="CHEBI:145989"/>
    </ligand>
</feature>
<feature type="binding site" evidence="7">
    <location>
        <position position="165"/>
    </location>
    <ligand>
        <name>3-phosphoshikimate</name>
        <dbReference type="ChEBI" id="CHEBI:145989"/>
    </ligand>
</feature>
<comment type="function">
    <text evidence="7">Catalyzes the transfer of the enolpyruvyl moiety of phosphoenolpyruvate (PEP) to the 5-hydroxyl of shikimate-3-phosphate (S3P) to produce enolpyruvyl shikimate-3-phosphate and inorganic phosphate.</text>
</comment>
<gene>
    <name evidence="7" type="primary">aroA</name>
    <name evidence="9" type="ORF">M972_11664</name>
</gene>
<dbReference type="Gene3D" id="3.65.10.10">
    <property type="entry name" value="Enolpyruvate transferase domain"/>
    <property type="match status" value="2"/>
</dbReference>
<dbReference type="InterPro" id="IPR013792">
    <property type="entry name" value="RNA3'P_cycl/enolpyr_Trfase_a/b"/>
</dbReference>
<feature type="binding site" evidence="7">
    <location>
        <position position="21"/>
    </location>
    <ligand>
        <name>3-phosphoshikimate</name>
        <dbReference type="ChEBI" id="CHEBI:145989"/>
    </ligand>
</feature>
<evidence type="ECO:0000256" key="2">
    <source>
        <dbReference type="ARBA" id="ARBA00009948"/>
    </source>
</evidence>
<feature type="binding site" evidence="7">
    <location>
        <position position="163"/>
    </location>
    <ligand>
        <name>3-phosphoshikimate</name>
        <dbReference type="ChEBI" id="CHEBI:145989"/>
    </ligand>
</feature>
<feature type="binding site" evidence="7">
    <location>
        <position position="20"/>
    </location>
    <ligand>
        <name>phosphoenolpyruvate</name>
        <dbReference type="ChEBI" id="CHEBI:58702"/>
    </ligand>
</feature>
<feature type="binding site" evidence="7">
    <location>
        <position position="165"/>
    </location>
    <ligand>
        <name>phosphoenolpyruvate</name>
        <dbReference type="ChEBI" id="CHEBI:58702"/>
    </ligand>
</feature>
<dbReference type="PANTHER" id="PTHR21090:SF5">
    <property type="entry name" value="PENTAFUNCTIONAL AROM POLYPEPTIDE"/>
    <property type="match status" value="1"/>
</dbReference>
<keyword evidence="5 7" id="KW-0057">Aromatic amino acid biosynthesis</keyword>
<protein>
    <recommendedName>
        <fullName evidence="7">3-phosphoshikimate 1-carboxyvinyltransferase</fullName>
        <ecNumber evidence="7">2.5.1.19</ecNumber>
    </recommendedName>
    <alternativeName>
        <fullName evidence="7">5-enolpyruvylshikimate-3-phosphate synthase</fullName>
        <shortName evidence="7">EPSP synthase</shortName>
        <shortName evidence="7">EPSPS</shortName>
    </alternativeName>
</protein>
<dbReference type="InterPro" id="IPR001986">
    <property type="entry name" value="Enolpyruvate_Tfrase_dom"/>
</dbReference>
<dbReference type="Pfam" id="PF00275">
    <property type="entry name" value="EPSP_synthase"/>
    <property type="match status" value="1"/>
</dbReference>
<dbReference type="InterPro" id="IPR006264">
    <property type="entry name" value="EPSP_synthase"/>
</dbReference>
<dbReference type="PIRSF" id="PIRSF000505">
    <property type="entry name" value="EPSPS"/>
    <property type="match status" value="1"/>
</dbReference>
<dbReference type="GO" id="GO:0009423">
    <property type="term" value="P:chorismate biosynthetic process"/>
    <property type="evidence" value="ECO:0007669"/>
    <property type="project" value="UniProtKB-UniRule"/>
</dbReference>
<comment type="similarity">
    <text evidence="2 7">Belongs to the EPSP synthase family.</text>
</comment>
<dbReference type="PANTHER" id="PTHR21090">
    <property type="entry name" value="AROM/DEHYDROQUINATE SYNTHASE"/>
    <property type="match status" value="1"/>
</dbReference>
<dbReference type="EC" id="2.5.1.19" evidence="7"/>
<evidence type="ECO:0000256" key="1">
    <source>
        <dbReference type="ARBA" id="ARBA00004811"/>
    </source>
</evidence>
<evidence type="ECO:0000256" key="5">
    <source>
        <dbReference type="ARBA" id="ARBA00023141"/>
    </source>
</evidence>
<feature type="domain" description="Enolpyruvate transferase" evidence="8">
    <location>
        <begin position="8"/>
        <end position="410"/>
    </location>
</feature>
<dbReference type="GO" id="GO:0003866">
    <property type="term" value="F:3-phosphoshikimate 1-carboxyvinyltransferase activity"/>
    <property type="evidence" value="ECO:0007669"/>
    <property type="project" value="UniProtKB-UniRule"/>
</dbReference>
<dbReference type="GeneID" id="35804466"/>
<accession>A0AB36TDK9</accession>
<feature type="active site" description="Proton acceptor" evidence="7">
    <location>
        <position position="305"/>
    </location>
</feature>
<feature type="binding site" evidence="7">
    <location>
        <position position="119"/>
    </location>
    <ligand>
        <name>phosphoenolpyruvate</name>
        <dbReference type="ChEBI" id="CHEBI:58702"/>
    </ligand>
</feature>
<dbReference type="NCBIfam" id="TIGR01356">
    <property type="entry name" value="aroA"/>
    <property type="match status" value="1"/>
</dbReference>
<comment type="caution">
    <text evidence="7">Lacks conserved residue(s) required for the propagation of feature annotation.</text>
</comment>
<dbReference type="InterPro" id="IPR023193">
    <property type="entry name" value="EPSP_synthase_CS"/>
</dbReference>
<feature type="binding site" evidence="7">
    <location>
        <position position="91"/>
    </location>
    <ligand>
        <name>phosphoenolpyruvate</name>
        <dbReference type="ChEBI" id="CHEBI:58702"/>
    </ligand>
</feature>
<feature type="binding site" evidence="7">
    <location>
        <position position="377"/>
    </location>
    <ligand>
        <name>phosphoenolpyruvate</name>
        <dbReference type="ChEBI" id="CHEBI:58702"/>
    </ligand>
</feature>
<keyword evidence="7" id="KW-0963">Cytoplasm</keyword>
<dbReference type="GO" id="GO:0005737">
    <property type="term" value="C:cytoplasm"/>
    <property type="evidence" value="ECO:0007669"/>
    <property type="project" value="UniProtKB-SubCell"/>
</dbReference>
<evidence type="ECO:0000256" key="4">
    <source>
        <dbReference type="ARBA" id="ARBA00022679"/>
    </source>
</evidence>
<keyword evidence="3 7" id="KW-0028">Amino-acid biosynthesis</keyword>
<dbReference type="AlphaFoldDB" id="A0AB36TDK9"/>
<evidence type="ECO:0000313" key="10">
    <source>
        <dbReference type="Proteomes" id="UP000223596"/>
    </source>
</evidence>
<feature type="binding site" evidence="7">
    <location>
        <position position="332"/>
    </location>
    <ligand>
        <name>3-phosphoshikimate</name>
        <dbReference type="ChEBI" id="CHEBI:145989"/>
    </ligand>
</feature>
<feature type="binding site" evidence="7">
    <location>
        <position position="328"/>
    </location>
    <ligand>
        <name>3-phosphoshikimate</name>
        <dbReference type="ChEBI" id="CHEBI:145989"/>
    </ligand>
</feature>
<proteinExistence type="inferred from homology"/>
<name>A0AB36TDK9_ACETH</name>
<feature type="binding site" evidence="7">
    <location>
        <position position="20"/>
    </location>
    <ligand>
        <name>3-phosphoshikimate</name>
        <dbReference type="ChEBI" id="CHEBI:145989"/>
    </ligand>
</feature>
<dbReference type="Proteomes" id="UP000223596">
    <property type="component" value="Unassembled WGS sequence"/>
</dbReference>
<dbReference type="RefSeq" id="WP_003511564.1">
    <property type="nucleotide sequence ID" value="NZ_CP013828.1"/>
</dbReference>
<evidence type="ECO:0000313" key="9">
    <source>
        <dbReference type="EMBL" id="PFH01914.1"/>
    </source>
</evidence>
<feature type="binding site" evidence="7">
    <location>
        <position position="336"/>
    </location>
    <ligand>
        <name>phosphoenolpyruvate</name>
        <dbReference type="ChEBI" id="CHEBI:58702"/>
    </ligand>
</feature>
<comment type="catalytic activity">
    <reaction evidence="6">
        <text>3-phosphoshikimate + phosphoenolpyruvate = 5-O-(1-carboxyvinyl)-3-phosphoshikimate + phosphate</text>
        <dbReference type="Rhea" id="RHEA:21256"/>
        <dbReference type="ChEBI" id="CHEBI:43474"/>
        <dbReference type="ChEBI" id="CHEBI:57701"/>
        <dbReference type="ChEBI" id="CHEBI:58702"/>
        <dbReference type="ChEBI" id="CHEBI:145989"/>
        <dbReference type="EC" id="2.5.1.19"/>
    </reaction>
    <physiologicalReaction direction="left-to-right" evidence="6">
        <dbReference type="Rhea" id="RHEA:21257"/>
    </physiologicalReaction>
</comment>
<comment type="subunit">
    <text evidence="7">Monomer.</text>
</comment>
<evidence type="ECO:0000256" key="6">
    <source>
        <dbReference type="ARBA" id="ARBA00044633"/>
    </source>
</evidence>
<reference evidence="9 10" key="1">
    <citation type="submission" date="2017-09" db="EMBL/GenBank/DDBJ databases">
        <title>Evaluation of Pacific Biosciences Sequencing Technology to Finishing C. thermocellum Genome Sequences.</title>
        <authorList>
            <person name="Brown S."/>
        </authorList>
    </citation>
    <scope>NUCLEOTIDE SEQUENCE [LARGE SCALE GENOMIC DNA]</scope>
    <source>
        <strain evidence="9 10">AD2</strain>
    </source>
</reference>
<dbReference type="PROSITE" id="PS00885">
    <property type="entry name" value="EPSP_SYNTHASE_2"/>
    <property type="match status" value="1"/>
</dbReference>